<dbReference type="EC" id="3.1.3.73" evidence="1"/>
<dbReference type="GO" id="GO:0005737">
    <property type="term" value="C:cytoplasm"/>
    <property type="evidence" value="ECO:0007669"/>
    <property type="project" value="TreeGrafter"/>
</dbReference>
<dbReference type="Gene3D" id="3.40.50.1240">
    <property type="entry name" value="Phosphoglycerate mutase-like"/>
    <property type="match status" value="1"/>
</dbReference>
<dbReference type="InterPro" id="IPR029033">
    <property type="entry name" value="His_PPase_superfam"/>
</dbReference>
<organism evidence="1 2">
    <name type="scientific">Microbulbifer rhizosphaerae</name>
    <dbReference type="NCBI Taxonomy" id="1562603"/>
    <lineage>
        <taxon>Bacteria</taxon>
        <taxon>Pseudomonadati</taxon>
        <taxon>Pseudomonadota</taxon>
        <taxon>Gammaproteobacteria</taxon>
        <taxon>Cellvibrionales</taxon>
        <taxon>Microbulbiferaceae</taxon>
        <taxon>Microbulbifer</taxon>
    </lineage>
</organism>
<dbReference type="PANTHER" id="PTHR48100:SF1">
    <property type="entry name" value="HISTIDINE PHOSPHATASE FAMILY PROTEIN-RELATED"/>
    <property type="match status" value="1"/>
</dbReference>
<keyword evidence="2" id="KW-1185">Reference proteome</keyword>
<dbReference type="CDD" id="cd07067">
    <property type="entry name" value="HP_PGM_like"/>
    <property type="match status" value="1"/>
</dbReference>
<name>A0A7W4WAC1_9GAMM</name>
<dbReference type="SMART" id="SM00855">
    <property type="entry name" value="PGAM"/>
    <property type="match status" value="1"/>
</dbReference>
<sequence length="199" mass="22055">MQIDLLRHGACEGGHIFRGDTDVPLTGEGWRQMREGLAQLAGPWAHIVSSPLQRCRTFAEQQAKKLNLPLSIEPGVREFGFGLWEGQSIEKIWREQESLCLAWSREPDKFGPPGGEPYGDFRQRVLAAVEEIARAGAGDRTLLVTHGGVIRLLLSVARGMPPSDMMQLTVGYGFAASLNFDSRNLNILYPQESAYVYQG</sequence>
<gene>
    <name evidence="1" type="ORF">FHS09_001363</name>
</gene>
<comment type="caution">
    <text evidence="1">The sequence shown here is derived from an EMBL/GenBank/DDBJ whole genome shotgun (WGS) entry which is preliminary data.</text>
</comment>
<dbReference type="InterPro" id="IPR050275">
    <property type="entry name" value="PGM_Phosphatase"/>
</dbReference>
<dbReference type="SUPFAM" id="SSF53254">
    <property type="entry name" value="Phosphoglycerate mutase-like"/>
    <property type="match status" value="1"/>
</dbReference>
<dbReference type="Proteomes" id="UP000535937">
    <property type="component" value="Unassembled WGS sequence"/>
</dbReference>
<dbReference type="EMBL" id="JACHWZ010000005">
    <property type="protein sequence ID" value="MBB3060544.1"/>
    <property type="molecule type" value="Genomic_DNA"/>
</dbReference>
<dbReference type="InterPro" id="IPR013078">
    <property type="entry name" value="His_Pase_superF_clade-1"/>
</dbReference>
<protein>
    <submittedName>
        <fullName evidence="1">Alpha-ribazole phosphatase</fullName>
        <ecNumber evidence="1">3.1.3.73</ecNumber>
    </submittedName>
</protein>
<keyword evidence="1" id="KW-0378">Hydrolase</keyword>
<evidence type="ECO:0000313" key="1">
    <source>
        <dbReference type="EMBL" id="MBB3060544.1"/>
    </source>
</evidence>
<reference evidence="1 2" key="1">
    <citation type="submission" date="2020-08" db="EMBL/GenBank/DDBJ databases">
        <title>Genomic Encyclopedia of Type Strains, Phase III (KMG-III): the genomes of soil and plant-associated and newly described type strains.</title>
        <authorList>
            <person name="Whitman W."/>
        </authorList>
    </citation>
    <scope>NUCLEOTIDE SEQUENCE [LARGE SCALE GENOMIC DNA]</scope>
    <source>
        <strain evidence="1 2">CECT 8799</strain>
    </source>
</reference>
<proteinExistence type="predicted"/>
<dbReference type="AlphaFoldDB" id="A0A7W4WAC1"/>
<accession>A0A7W4WAC1</accession>
<evidence type="ECO:0000313" key="2">
    <source>
        <dbReference type="Proteomes" id="UP000535937"/>
    </source>
</evidence>
<dbReference type="RefSeq" id="WP_183458019.1">
    <property type="nucleotide sequence ID" value="NZ_JACHWZ010000005.1"/>
</dbReference>
<dbReference type="PANTHER" id="PTHR48100">
    <property type="entry name" value="BROAD-SPECIFICITY PHOSPHATASE YOR283W-RELATED"/>
    <property type="match status" value="1"/>
</dbReference>
<dbReference type="GO" id="GO:0043755">
    <property type="term" value="F:alpha-ribazole phosphatase activity"/>
    <property type="evidence" value="ECO:0007669"/>
    <property type="project" value="UniProtKB-EC"/>
</dbReference>
<dbReference type="Pfam" id="PF00300">
    <property type="entry name" value="His_Phos_1"/>
    <property type="match status" value="1"/>
</dbReference>